<dbReference type="SMART" id="SM00347">
    <property type="entry name" value="HTH_MARR"/>
    <property type="match status" value="1"/>
</dbReference>
<comment type="caution">
    <text evidence="2">The sequence shown here is derived from an EMBL/GenBank/DDBJ whole genome shotgun (WGS) entry which is preliminary data.</text>
</comment>
<gene>
    <name evidence="2" type="ORF">ACFSJG_12005</name>
</gene>
<dbReference type="InterPro" id="IPR036390">
    <property type="entry name" value="WH_DNA-bd_sf"/>
</dbReference>
<dbReference type="Gene3D" id="1.10.10.10">
    <property type="entry name" value="Winged helix-like DNA-binding domain superfamily/Winged helix DNA-binding domain"/>
    <property type="match status" value="1"/>
</dbReference>
<dbReference type="SUPFAM" id="SSF46785">
    <property type="entry name" value="Winged helix' DNA-binding domain"/>
    <property type="match status" value="1"/>
</dbReference>
<proteinExistence type="predicted"/>
<dbReference type="InterPro" id="IPR000835">
    <property type="entry name" value="HTH_MarR-typ"/>
</dbReference>
<dbReference type="EMBL" id="JBHUFB010000010">
    <property type="protein sequence ID" value="MFD1812942.1"/>
    <property type="molecule type" value="Genomic_DNA"/>
</dbReference>
<feature type="domain" description="HTH marR-type" evidence="1">
    <location>
        <begin position="42"/>
        <end position="144"/>
    </location>
</feature>
<sequence>MAEAEETQRGGDAPRWLTDEQQQAWRELVALCTRLPAALDTQLQRDAGISHFEYFVLAVLSEAPKRRLQLNVLATEANASLSRLSHVVTRMEKAGWVRREPIVGGRGSYAVLTPAGHAKVVATAPGHVETVQALVFDGLDDDQVRTLLTLGSTMVTQLDRTIAGGTGKA</sequence>
<accession>A0ABW4P375</accession>
<organism evidence="2 3">
    <name type="scientific">Rhodococcus gannanensis</name>
    <dbReference type="NCBI Taxonomy" id="1960308"/>
    <lineage>
        <taxon>Bacteria</taxon>
        <taxon>Bacillati</taxon>
        <taxon>Actinomycetota</taxon>
        <taxon>Actinomycetes</taxon>
        <taxon>Mycobacteriales</taxon>
        <taxon>Nocardiaceae</taxon>
        <taxon>Rhodococcus</taxon>
    </lineage>
</organism>
<name>A0ABW4P375_9NOCA</name>
<keyword evidence="3" id="KW-1185">Reference proteome</keyword>
<protein>
    <submittedName>
        <fullName evidence="2">MarR family winged helix-turn-helix transcriptional regulator</fullName>
    </submittedName>
</protein>
<evidence type="ECO:0000259" key="1">
    <source>
        <dbReference type="SMART" id="SM00347"/>
    </source>
</evidence>
<dbReference type="RefSeq" id="WP_378485452.1">
    <property type="nucleotide sequence ID" value="NZ_JBHUFB010000010.1"/>
</dbReference>
<evidence type="ECO:0000313" key="3">
    <source>
        <dbReference type="Proteomes" id="UP001597286"/>
    </source>
</evidence>
<dbReference type="PANTHER" id="PTHR33164">
    <property type="entry name" value="TRANSCRIPTIONAL REGULATOR, MARR FAMILY"/>
    <property type="match status" value="1"/>
</dbReference>
<reference evidence="3" key="1">
    <citation type="journal article" date="2019" name="Int. J. Syst. Evol. Microbiol.">
        <title>The Global Catalogue of Microorganisms (GCM) 10K type strain sequencing project: providing services to taxonomists for standard genome sequencing and annotation.</title>
        <authorList>
            <consortium name="The Broad Institute Genomics Platform"/>
            <consortium name="The Broad Institute Genome Sequencing Center for Infectious Disease"/>
            <person name="Wu L."/>
            <person name="Ma J."/>
        </authorList>
    </citation>
    <scope>NUCLEOTIDE SEQUENCE [LARGE SCALE GENOMIC DNA]</scope>
    <source>
        <strain evidence="3">DT72</strain>
    </source>
</reference>
<dbReference type="InterPro" id="IPR039422">
    <property type="entry name" value="MarR/SlyA-like"/>
</dbReference>
<dbReference type="InterPro" id="IPR036388">
    <property type="entry name" value="WH-like_DNA-bd_sf"/>
</dbReference>
<evidence type="ECO:0000313" key="2">
    <source>
        <dbReference type="EMBL" id="MFD1812942.1"/>
    </source>
</evidence>
<dbReference type="PANTHER" id="PTHR33164:SF99">
    <property type="entry name" value="MARR FAMILY REGULATORY PROTEIN"/>
    <property type="match status" value="1"/>
</dbReference>
<dbReference type="Proteomes" id="UP001597286">
    <property type="component" value="Unassembled WGS sequence"/>
</dbReference>